<dbReference type="Proteomes" id="UP000010471">
    <property type="component" value="Chromosome"/>
</dbReference>
<dbReference type="GO" id="GO:0005886">
    <property type="term" value="C:plasma membrane"/>
    <property type="evidence" value="ECO:0007669"/>
    <property type="project" value="UniProtKB-SubCell"/>
</dbReference>
<dbReference type="OrthoDB" id="484408at2"/>
<feature type="domain" description="Cardiolipin synthase N-terminal" evidence="8">
    <location>
        <begin position="12"/>
        <end position="50"/>
    </location>
</feature>
<dbReference type="Pfam" id="PF13396">
    <property type="entry name" value="PLDc_N"/>
    <property type="match status" value="1"/>
</dbReference>
<feature type="repeat" description="TPR" evidence="6">
    <location>
        <begin position="84"/>
        <end position="117"/>
    </location>
</feature>
<comment type="subcellular location">
    <subcellularLocation>
        <location evidence="1">Cell membrane</location>
        <topology evidence="1">Multi-pass membrane protein</topology>
    </subcellularLocation>
</comment>
<keyword evidence="4 7" id="KW-1133">Transmembrane helix</keyword>
<keyword evidence="2" id="KW-1003">Cell membrane</keyword>
<keyword evidence="10" id="KW-1185">Reference proteome</keyword>
<name>K9WMJ8_9CYAN</name>
<evidence type="ECO:0000313" key="9">
    <source>
        <dbReference type="EMBL" id="AFZ21418.1"/>
    </source>
</evidence>
<evidence type="ECO:0000256" key="7">
    <source>
        <dbReference type="SAM" id="Phobius"/>
    </source>
</evidence>
<dbReference type="PROSITE" id="PS50005">
    <property type="entry name" value="TPR"/>
    <property type="match status" value="1"/>
</dbReference>
<keyword evidence="5 7" id="KW-0472">Membrane</keyword>
<organism evidence="9 10">
    <name type="scientific">Allocoleopsis franciscana PCC 7113</name>
    <dbReference type="NCBI Taxonomy" id="1173027"/>
    <lineage>
        <taxon>Bacteria</taxon>
        <taxon>Bacillati</taxon>
        <taxon>Cyanobacteriota</taxon>
        <taxon>Cyanophyceae</taxon>
        <taxon>Coleofasciculales</taxon>
        <taxon>Coleofasciculaceae</taxon>
        <taxon>Allocoleopsis</taxon>
        <taxon>Allocoleopsis franciscana</taxon>
    </lineage>
</organism>
<reference evidence="9 10" key="1">
    <citation type="submission" date="2012-06" db="EMBL/GenBank/DDBJ databases">
        <title>Finished chromosome of genome of Microcoleus sp. PCC 7113.</title>
        <authorList>
            <consortium name="US DOE Joint Genome Institute"/>
            <person name="Gugger M."/>
            <person name="Coursin T."/>
            <person name="Rippka R."/>
            <person name="Tandeau De Marsac N."/>
            <person name="Huntemann M."/>
            <person name="Wei C.-L."/>
            <person name="Han J."/>
            <person name="Detter J.C."/>
            <person name="Han C."/>
            <person name="Tapia R."/>
            <person name="Chen A."/>
            <person name="Kyrpides N."/>
            <person name="Mavromatis K."/>
            <person name="Markowitz V."/>
            <person name="Szeto E."/>
            <person name="Ivanova N."/>
            <person name="Pagani I."/>
            <person name="Pati A."/>
            <person name="Goodwin L."/>
            <person name="Nordberg H.P."/>
            <person name="Cantor M.N."/>
            <person name="Hua S.X."/>
            <person name="Woyke T."/>
            <person name="Kerfeld C.A."/>
        </authorList>
    </citation>
    <scope>NUCLEOTIDE SEQUENCE [LARGE SCALE GENOMIC DNA]</scope>
    <source>
        <strain evidence="9 10">PCC 7113</strain>
    </source>
</reference>
<dbReference type="SMART" id="SM00028">
    <property type="entry name" value="TPR"/>
    <property type="match status" value="3"/>
</dbReference>
<evidence type="ECO:0000256" key="6">
    <source>
        <dbReference type="PROSITE-ProRule" id="PRU00339"/>
    </source>
</evidence>
<dbReference type="EMBL" id="CP003630">
    <property type="protein sequence ID" value="AFZ21418.1"/>
    <property type="molecule type" value="Genomic_DNA"/>
</dbReference>
<dbReference type="HOGENOM" id="CLU_1223714_0_0_3"/>
<dbReference type="STRING" id="1173027.Mic7113_5798"/>
<evidence type="ECO:0000256" key="2">
    <source>
        <dbReference type="ARBA" id="ARBA00022475"/>
    </source>
</evidence>
<dbReference type="AlphaFoldDB" id="K9WMJ8"/>
<dbReference type="RefSeq" id="WP_015185547.1">
    <property type="nucleotide sequence ID" value="NC_019738.1"/>
</dbReference>
<evidence type="ECO:0000259" key="8">
    <source>
        <dbReference type="Pfam" id="PF13396"/>
    </source>
</evidence>
<accession>K9WMJ8</accession>
<evidence type="ECO:0000256" key="1">
    <source>
        <dbReference type="ARBA" id="ARBA00004651"/>
    </source>
</evidence>
<evidence type="ECO:0000256" key="4">
    <source>
        <dbReference type="ARBA" id="ARBA00022989"/>
    </source>
</evidence>
<dbReference type="SUPFAM" id="SSF48452">
    <property type="entry name" value="TPR-like"/>
    <property type="match status" value="1"/>
</dbReference>
<sequence length="248" mass="29255">MSQVLWFIPTLFWMWMIYDCVRNDPEKNTWLWILIFLNVPGAIIYFLVRRLPLIDLPIPNYVRRWMRRRELWNAEAAAMNIGKAHQFVALGNLLCDLELFDRARNAYETALEKDPFNPQALWGTASLAMKNKNFETAKSHLETLLKLDPEYKYGDASLAYGKTLLALEELEAARVHLEKHLKLWKKPEAYLMLAKIHAKQGNSQEACRLVEMMLCNLRGSPEYHYRRNLHVVRDAQKFLRKCRYSPKD</sequence>
<feature type="transmembrane region" description="Helical" evidence="7">
    <location>
        <begin position="29"/>
        <end position="48"/>
    </location>
</feature>
<keyword evidence="3 7" id="KW-0812">Transmembrane</keyword>
<dbReference type="InterPro" id="IPR019734">
    <property type="entry name" value="TPR_rpt"/>
</dbReference>
<dbReference type="Pfam" id="PF13432">
    <property type="entry name" value="TPR_16"/>
    <property type="match status" value="1"/>
</dbReference>
<proteinExistence type="predicted"/>
<dbReference type="eggNOG" id="COG4700">
    <property type="taxonomic scope" value="Bacteria"/>
</dbReference>
<dbReference type="InterPro" id="IPR011990">
    <property type="entry name" value="TPR-like_helical_dom_sf"/>
</dbReference>
<evidence type="ECO:0000256" key="5">
    <source>
        <dbReference type="ARBA" id="ARBA00023136"/>
    </source>
</evidence>
<gene>
    <name evidence="9" type="ORF">Mic7113_5798</name>
</gene>
<dbReference type="KEGG" id="mic:Mic7113_5798"/>
<evidence type="ECO:0000313" key="10">
    <source>
        <dbReference type="Proteomes" id="UP000010471"/>
    </source>
</evidence>
<evidence type="ECO:0000256" key="3">
    <source>
        <dbReference type="ARBA" id="ARBA00022692"/>
    </source>
</evidence>
<keyword evidence="6" id="KW-0802">TPR repeat</keyword>
<dbReference type="InterPro" id="IPR027379">
    <property type="entry name" value="CLS_N"/>
</dbReference>
<protein>
    <recommendedName>
        <fullName evidence="8">Cardiolipin synthase N-terminal domain-containing protein</fullName>
    </recommendedName>
</protein>
<dbReference type="Gene3D" id="1.25.40.10">
    <property type="entry name" value="Tetratricopeptide repeat domain"/>
    <property type="match status" value="1"/>
</dbReference>